<keyword evidence="2" id="KW-0732">Signal</keyword>
<name>A0ABV9PR58_9ACTN</name>
<feature type="chain" id="PRO_5046242061" description="Secreted protein" evidence="2">
    <location>
        <begin position="24"/>
        <end position="268"/>
    </location>
</feature>
<feature type="region of interest" description="Disordered" evidence="1">
    <location>
        <begin position="244"/>
        <end position="268"/>
    </location>
</feature>
<proteinExistence type="predicted"/>
<reference evidence="4" key="1">
    <citation type="journal article" date="2019" name="Int. J. Syst. Evol. Microbiol.">
        <title>The Global Catalogue of Microorganisms (GCM) 10K type strain sequencing project: providing services to taxonomists for standard genome sequencing and annotation.</title>
        <authorList>
            <consortium name="The Broad Institute Genomics Platform"/>
            <consortium name="The Broad Institute Genome Sequencing Center for Infectious Disease"/>
            <person name="Wu L."/>
            <person name="Ma J."/>
        </authorList>
    </citation>
    <scope>NUCLEOTIDE SEQUENCE [LARGE SCALE GENOMIC DNA]</scope>
    <source>
        <strain evidence="4">JCM 11882</strain>
    </source>
</reference>
<feature type="signal peptide" evidence="2">
    <location>
        <begin position="1"/>
        <end position="23"/>
    </location>
</feature>
<dbReference type="EMBL" id="JBHSHP010000021">
    <property type="protein sequence ID" value="MFC4754840.1"/>
    <property type="molecule type" value="Genomic_DNA"/>
</dbReference>
<gene>
    <name evidence="3" type="ORF">ACFO7U_08605</name>
</gene>
<evidence type="ECO:0000256" key="1">
    <source>
        <dbReference type="SAM" id="MobiDB-lite"/>
    </source>
</evidence>
<protein>
    <recommendedName>
        <fullName evidence="5">Secreted protein</fullName>
    </recommendedName>
</protein>
<evidence type="ECO:0008006" key="5">
    <source>
        <dbReference type="Google" id="ProtNLM"/>
    </source>
</evidence>
<keyword evidence="4" id="KW-1185">Reference proteome</keyword>
<feature type="compositionally biased region" description="Low complexity" evidence="1">
    <location>
        <begin position="244"/>
        <end position="253"/>
    </location>
</feature>
<evidence type="ECO:0000256" key="2">
    <source>
        <dbReference type="SAM" id="SignalP"/>
    </source>
</evidence>
<dbReference type="Proteomes" id="UP001595836">
    <property type="component" value="Unassembled WGS sequence"/>
</dbReference>
<evidence type="ECO:0000313" key="4">
    <source>
        <dbReference type="Proteomes" id="UP001595836"/>
    </source>
</evidence>
<accession>A0ABV9PR58</accession>
<evidence type="ECO:0000313" key="3">
    <source>
        <dbReference type="EMBL" id="MFC4754840.1"/>
    </source>
</evidence>
<sequence length="268" mass="26061">MPSLKRFAAGASALALAAGTTLAGAGVAAAQGEGSAGSLSSSSLNLGETVTDLETAAEALNGPVTVSPNEEGGPTVTYLNETEVDQRCFGFAAPYSTVIEDDLDTNYDPEDLGAALALVNALEDGGDISVLSGDEAGEPVTAGDPNPGESGDLQAALIQIVFGNTAGTALVAAGEGASWVTGAPSSPALAVLACVPDGGGDLATYTGIDPQVVANQINDKLGPLGSIGPDMISGGSVETGVTALGSLASASAGDDADTEEPPAEEPAE</sequence>
<feature type="compositionally biased region" description="Acidic residues" evidence="1">
    <location>
        <begin position="254"/>
        <end position="268"/>
    </location>
</feature>
<organism evidence="3 4">
    <name type="scientific">Dietzia aurantiaca</name>
    <dbReference type="NCBI Taxonomy" id="983873"/>
    <lineage>
        <taxon>Bacteria</taxon>
        <taxon>Bacillati</taxon>
        <taxon>Actinomycetota</taxon>
        <taxon>Actinomycetes</taxon>
        <taxon>Mycobacteriales</taxon>
        <taxon>Dietziaceae</taxon>
        <taxon>Dietzia</taxon>
    </lineage>
</organism>
<comment type="caution">
    <text evidence="3">The sequence shown here is derived from an EMBL/GenBank/DDBJ whole genome shotgun (WGS) entry which is preliminary data.</text>
</comment>
<dbReference type="RefSeq" id="WP_344993666.1">
    <property type="nucleotide sequence ID" value="NZ_BAABCD010000022.1"/>
</dbReference>